<feature type="domain" description="Cell envelope-related transcriptional attenuator" evidence="3">
    <location>
        <begin position="77"/>
        <end position="210"/>
    </location>
</feature>
<keyword evidence="2" id="KW-0472">Membrane</keyword>
<dbReference type="AlphaFoldDB" id="A0A1I0VZC5"/>
<protein>
    <submittedName>
        <fullName evidence="4">Anionic cell wall polymer biosynthesis enzyme, LytR-Cps2A-Psr (LCP) family</fullName>
    </submittedName>
</protein>
<gene>
    <name evidence="4" type="ORF">SAMN04488528_1003135</name>
</gene>
<evidence type="ECO:0000313" key="5">
    <source>
        <dbReference type="Proteomes" id="UP000198619"/>
    </source>
</evidence>
<reference evidence="4 5" key="1">
    <citation type="submission" date="2016-10" db="EMBL/GenBank/DDBJ databases">
        <authorList>
            <person name="de Groot N.N."/>
        </authorList>
    </citation>
    <scope>NUCLEOTIDE SEQUENCE [LARGE SCALE GENOMIC DNA]</scope>
    <source>
        <strain evidence="4 5">DSM 12271</strain>
    </source>
</reference>
<dbReference type="PANTHER" id="PTHR33392:SF6">
    <property type="entry name" value="POLYISOPRENYL-TEICHOIC ACID--PEPTIDOGLYCAN TEICHOIC ACID TRANSFERASE TAGU"/>
    <property type="match status" value="1"/>
</dbReference>
<dbReference type="Proteomes" id="UP000198619">
    <property type="component" value="Unassembled WGS sequence"/>
</dbReference>
<dbReference type="PANTHER" id="PTHR33392">
    <property type="entry name" value="POLYISOPRENYL-TEICHOIC ACID--PEPTIDOGLYCAN TEICHOIC ACID TRANSFERASE TAGU"/>
    <property type="match status" value="1"/>
</dbReference>
<feature type="transmembrane region" description="Helical" evidence="2">
    <location>
        <begin position="9"/>
        <end position="29"/>
    </location>
</feature>
<dbReference type="Pfam" id="PF03816">
    <property type="entry name" value="LytR_cpsA_psr"/>
    <property type="match status" value="1"/>
</dbReference>
<organism evidence="4 5">
    <name type="scientific">Clostridium frigidicarnis</name>
    <dbReference type="NCBI Taxonomy" id="84698"/>
    <lineage>
        <taxon>Bacteria</taxon>
        <taxon>Bacillati</taxon>
        <taxon>Bacillota</taxon>
        <taxon>Clostridia</taxon>
        <taxon>Eubacteriales</taxon>
        <taxon>Clostridiaceae</taxon>
        <taxon>Clostridium</taxon>
    </lineage>
</organism>
<accession>A0A1I0VZC5</accession>
<sequence>MKLSKKNKVFNVICAVVLISFFIIMTYMYSSAVKVPKKAINKEAISLNSSVKVKDSLIVGYLGDREGNPIYSLGILSSGNTDKKELRFTAIHEKTMVNLEGYDKYTFGDLYKEGGIELLIKGMNSTFDLDIDKYTEIDFSKIDKVVNSLGNITLPITSEDIPFIDSDMKQGNQELNGEQVIKYYSYRGVADSDFNIEARCITVMNSILIKTSELNFFKAPKVLIGAAPAITTNFSNTEIVLMFSNLIGKNYEVTSLALPIENTFSLQLQKEPNIYYIKWDEEVNKRMLKDFVINGIRPSR</sequence>
<comment type="similarity">
    <text evidence="1">Belongs to the LytR/CpsA/Psr (LCP) family.</text>
</comment>
<keyword evidence="2" id="KW-0812">Transmembrane</keyword>
<keyword evidence="5" id="KW-1185">Reference proteome</keyword>
<dbReference type="Gene3D" id="3.40.630.190">
    <property type="entry name" value="LCP protein"/>
    <property type="match status" value="1"/>
</dbReference>
<dbReference type="RefSeq" id="WP_090038699.1">
    <property type="nucleotide sequence ID" value="NZ_FOKI01000003.1"/>
</dbReference>
<evidence type="ECO:0000256" key="2">
    <source>
        <dbReference type="SAM" id="Phobius"/>
    </source>
</evidence>
<keyword evidence="2" id="KW-1133">Transmembrane helix</keyword>
<dbReference type="STRING" id="84698.SAMN04488528_1003135"/>
<dbReference type="InterPro" id="IPR004474">
    <property type="entry name" value="LytR_CpsA_psr"/>
</dbReference>
<proteinExistence type="inferred from homology"/>
<dbReference type="EMBL" id="FOKI01000003">
    <property type="protein sequence ID" value="SFA81548.1"/>
    <property type="molecule type" value="Genomic_DNA"/>
</dbReference>
<dbReference type="InterPro" id="IPR050922">
    <property type="entry name" value="LytR/CpsA/Psr_CW_biosynth"/>
</dbReference>
<evidence type="ECO:0000256" key="1">
    <source>
        <dbReference type="ARBA" id="ARBA00006068"/>
    </source>
</evidence>
<evidence type="ECO:0000313" key="4">
    <source>
        <dbReference type="EMBL" id="SFA81548.1"/>
    </source>
</evidence>
<dbReference type="OrthoDB" id="1817975at2"/>
<evidence type="ECO:0000259" key="3">
    <source>
        <dbReference type="Pfam" id="PF03816"/>
    </source>
</evidence>
<name>A0A1I0VZC5_9CLOT</name>